<organism evidence="1">
    <name type="scientific">Caldiarchaeum subterraneum</name>
    <dbReference type="NCBI Taxonomy" id="311458"/>
    <lineage>
        <taxon>Archaea</taxon>
        <taxon>Nitrososphaerota</taxon>
        <taxon>Candidatus Caldarchaeales</taxon>
        <taxon>Candidatus Caldarchaeaceae</taxon>
        <taxon>Candidatus Caldarchaeum</taxon>
    </lineage>
</organism>
<reference evidence="1" key="1">
    <citation type="journal article" date="2020" name="mSystems">
        <title>Genome- and Community-Level Interaction Insights into Carbon Utilization and Element Cycling Functions of Hydrothermarchaeota in Hydrothermal Sediment.</title>
        <authorList>
            <person name="Zhou Z."/>
            <person name="Liu Y."/>
            <person name="Xu W."/>
            <person name="Pan J."/>
            <person name="Luo Z.H."/>
            <person name="Li M."/>
        </authorList>
    </citation>
    <scope>NUCLEOTIDE SEQUENCE [LARGE SCALE GENOMIC DNA]</scope>
    <source>
        <strain evidence="1">SpSt-1056</strain>
    </source>
</reference>
<proteinExistence type="predicted"/>
<comment type="caution">
    <text evidence="1">The sequence shown here is derived from an EMBL/GenBank/DDBJ whole genome shotgun (WGS) entry which is preliminary data.</text>
</comment>
<sequence length="285" mass="33407">MGGRFFADIHRLANKKRGRKTEENFHTYSIDGENFSRVRRITDIPAEADDELYVDTVPVELTDEFIELLKRGVRVLYLRRATVLAKKREELGFSKTARNDVRAMMQIEPRWFFEADESYLVIRRLAARFRSLQRTYLSYLNRAKALPDDDRRLFMEVVHAVEKSMMETASSIVSEAEKRYPCFKKVVEELGITGENHLLAREALAEIMAYVIRTKSFKRLKKFFGLYEGKKGTVKNYSKPARHALSRLTTTVLKNTHHKARDEEQLLKRIWKTVKETRERLEAPA</sequence>
<dbReference type="EMBL" id="DRWN01000072">
    <property type="protein sequence ID" value="HHK69235.1"/>
    <property type="molecule type" value="Genomic_DNA"/>
</dbReference>
<dbReference type="AlphaFoldDB" id="A0A7C5QPH2"/>
<name>A0A7C5QPH2_CALS0</name>
<protein>
    <submittedName>
        <fullName evidence="1">Uncharacterized protein</fullName>
    </submittedName>
</protein>
<accession>A0A7C5QPH2</accession>
<gene>
    <name evidence="1" type="ORF">ENM11_08865</name>
</gene>
<evidence type="ECO:0000313" key="1">
    <source>
        <dbReference type="EMBL" id="HHK69235.1"/>
    </source>
</evidence>